<feature type="domain" description="PPM-type phosphatase" evidence="3">
    <location>
        <begin position="133"/>
        <end position="347"/>
    </location>
</feature>
<accession>A0A4Q5IZR5</accession>
<dbReference type="SUPFAM" id="SSF81606">
    <property type="entry name" value="PP2C-like"/>
    <property type="match status" value="1"/>
</dbReference>
<dbReference type="InterPro" id="IPR036457">
    <property type="entry name" value="PPM-type-like_dom_sf"/>
</dbReference>
<evidence type="ECO:0000313" key="4">
    <source>
        <dbReference type="EMBL" id="RYU10828.1"/>
    </source>
</evidence>
<dbReference type="AlphaFoldDB" id="A0A4Q5IZR5"/>
<sequence length="366" mass="38318">MVGETRLQRERLAALGLLAVLVAAELATPLPVTLSPTFGLAPLLACAFLPGGVTAVVGVASVLAVLATSWWDGALDETQTWVRVANVALVAAAAVVIATVRVRREQRLARITAIAEVAQRAILPTLPTATERVAVASQYVSAARDAVVGGDLYDCSLVGHRARFLVGDVRGKGIAAVEQAARVIRSFRQAAALYAGTDSIADDMNTYLTPFFDDEEFVTALLVDVTEPDTVVLTSCGHPPPILVPEVGPARYVESPTGLPLGLGVGAGEYVTATVPWSPGDRLLMYTDGLAEARDAEGEFLPLLEAATVVRGGTAEEGLEALLARLRQHVSGGRPLDDDLALVLLENSPVAVREVSGGEPASFTQQ</sequence>
<gene>
    <name evidence="4" type="ORF">ETU37_16430</name>
</gene>
<dbReference type="PANTHER" id="PTHR43156:SF2">
    <property type="entry name" value="STAGE II SPORULATION PROTEIN E"/>
    <property type="match status" value="1"/>
</dbReference>
<feature type="transmembrane region" description="Helical" evidence="2">
    <location>
        <begin position="37"/>
        <end position="68"/>
    </location>
</feature>
<evidence type="ECO:0000256" key="2">
    <source>
        <dbReference type="SAM" id="Phobius"/>
    </source>
</evidence>
<dbReference type="Gene3D" id="3.60.40.10">
    <property type="entry name" value="PPM-type phosphatase domain"/>
    <property type="match status" value="1"/>
</dbReference>
<evidence type="ECO:0000256" key="1">
    <source>
        <dbReference type="ARBA" id="ARBA00022801"/>
    </source>
</evidence>
<dbReference type="PANTHER" id="PTHR43156">
    <property type="entry name" value="STAGE II SPORULATION PROTEIN E-RELATED"/>
    <property type="match status" value="1"/>
</dbReference>
<protein>
    <submittedName>
        <fullName evidence="4">Serine/threonine-protein phosphatase</fullName>
    </submittedName>
</protein>
<dbReference type="SMART" id="SM00331">
    <property type="entry name" value="PP2C_SIG"/>
    <property type="match status" value="1"/>
</dbReference>
<reference evidence="4 5" key="1">
    <citation type="submission" date="2019-01" db="EMBL/GenBank/DDBJ databases">
        <title>Nocardioides guangzhouensis sp. nov., an actinobacterium isolated from soil.</title>
        <authorList>
            <person name="Fu Y."/>
            <person name="Cai Y."/>
            <person name="Lin Z."/>
            <person name="Chen P."/>
        </authorList>
    </citation>
    <scope>NUCLEOTIDE SEQUENCE [LARGE SCALE GENOMIC DNA]</scope>
    <source>
        <strain evidence="4 5">NBRC 105384</strain>
    </source>
</reference>
<keyword evidence="2" id="KW-0472">Membrane</keyword>
<name>A0A4Q5IZR5_9ACTN</name>
<keyword evidence="2" id="KW-1133">Transmembrane helix</keyword>
<evidence type="ECO:0000313" key="5">
    <source>
        <dbReference type="Proteomes" id="UP000291189"/>
    </source>
</evidence>
<dbReference type="InterPro" id="IPR001932">
    <property type="entry name" value="PPM-type_phosphatase-like_dom"/>
</dbReference>
<organism evidence="4 5">
    <name type="scientific">Nocardioides iriomotensis</name>
    <dbReference type="NCBI Taxonomy" id="715784"/>
    <lineage>
        <taxon>Bacteria</taxon>
        <taxon>Bacillati</taxon>
        <taxon>Actinomycetota</taxon>
        <taxon>Actinomycetes</taxon>
        <taxon>Propionibacteriales</taxon>
        <taxon>Nocardioidaceae</taxon>
        <taxon>Nocardioides</taxon>
    </lineage>
</organism>
<proteinExistence type="predicted"/>
<keyword evidence="1" id="KW-0378">Hydrolase</keyword>
<evidence type="ECO:0000259" key="3">
    <source>
        <dbReference type="SMART" id="SM00331"/>
    </source>
</evidence>
<dbReference type="Proteomes" id="UP000291189">
    <property type="component" value="Unassembled WGS sequence"/>
</dbReference>
<dbReference type="Pfam" id="PF07228">
    <property type="entry name" value="SpoIIE"/>
    <property type="match status" value="1"/>
</dbReference>
<dbReference type="InterPro" id="IPR052016">
    <property type="entry name" value="Bact_Sigma-Reg"/>
</dbReference>
<keyword evidence="5" id="KW-1185">Reference proteome</keyword>
<dbReference type="GO" id="GO:0016791">
    <property type="term" value="F:phosphatase activity"/>
    <property type="evidence" value="ECO:0007669"/>
    <property type="project" value="TreeGrafter"/>
</dbReference>
<comment type="caution">
    <text evidence="4">The sequence shown here is derived from an EMBL/GenBank/DDBJ whole genome shotgun (WGS) entry which is preliminary data.</text>
</comment>
<feature type="transmembrane region" description="Helical" evidence="2">
    <location>
        <begin position="80"/>
        <end position="100"/>
    </location>
</feature>
<dbReference type="OrthoDB" id="4935951at2"/>
<dbReference type="EMBL" id="SDPU01000028">
    <property type="protein sequence ID" value="RYU10828.1"/>
    <property type="molecule type" value="Genomic_DNA"/>
</dbReference>
<keyword evidence="2" id="KW-0812">Transmembrane</keyword>